<dbReference type="GO" id="GO:0046872">
    <property type="term" value="F:metal ion binding"/>
    <property type="evidence" value="ECO:0007669"/>
    <property type="project" value="UniProtKB-KW"/>
</dbReference>
<reference evidence="9 10" key="1">
    <citation type="submission" date="2019-09" db="EMBL/GenBank/DDBJ databases">
        <title>Parvibaculum sedimenti sp. nov., isolated from sediment.</title>
        <authorList>
            <person name="Wang Y."/>
        </authorList>
    </citation>
    <scope>NUCLEOTIDE SEQUENCE [LARGE SCALE GENOMIC DNA]</scope>
    <source>
        <strain evidence="9 10">HXT-9</strain>
    </source>
</reference>
<dbReference type="GO" id="GO:0005975">
    <property type="term" value="P:carbohydrate metabolic process"/>
    <property type="evidence" value="ECO:0007669"/>
    <property type="project" value="InterPro"/>
</dbReference>
<dbReference type="Proteomes" id="UP000468901">
    <property type="component" value="Unassembled WGS sequence"/>
</dbReference>
<evidence type="ECO:0000256" key="6">
    <source>
        <dbReference type="ARBA" id="ARBA00032976"/>
    </source>
</evidence>
<evidence type="ECO:0000259" key="8">
    <source>
        <dbReference type="PROSITE" id="PS51677"/>
    </source>
</evidence>
<dbReference type="InterPro" id="IPR050248">
    <property type="entry name" value="Polysacc_deacetylase_ArnD"/>
</dbReference>
<dbReference type="InterPro" id="IPR002509">
    <property type="entry name" value="NODB_dom"/>
</dbReference>
<dbReference type="PANTHER" id="PTHR10587">
    <property type="entry name" value="GLYCOSYL TRANSFERASE-RELATED"/>
    <property type="match status" value="1"/>
</dbReference>
<dbReference type="PROSITE" id="PS51677">
    <property type="entry name" value="NODB"/>
    <property type="match status" value="1"/>
</dbReference>
<dbReference type="SUPFAM" id="SSF88713">
    <property type="entry name" value="Glycoside hydrolase/deacetylase"/>
    <property type="match status" value="1"/>
</dbReference>
<dbReference type="GO" id="GO:0016810">
    <property type="term" value="F:hydrolase activity, acting on carbon-nitrogen (but not peptide) bonds"/>
    <property type="evidence" value="ECO:0007669"/>
    <property type="project" value="InterPro"/>
</dbReference>
<name>A0A6N6VKL5_9HYPH</name>
<dbReference type="CDD" id="cd10917">
    <property type="entry name" value="CE4_NodB_like_6s_7s"/>
    <property type="match status" value="1"/>
</dbReference>
<dbReference type="RefSeq" id="WP_152214478.1">
    <property type="nucleotide sequence ID" value="NZ_JBAQYD010000168.1"/>
</dbReference>
<comment type="similarity">
    <text evidence="2">Belongs to the polysaccharide deacetylase family.</text>
</comment>
<sequence>MKPLLLMAAFLLAGLSLGLSGPVRAEGIACPTDPRAPAHTPTVALPTRGGAAYGTMQYAKGQMLGPKEIALTFDDGPDPKTTERVLDILDRHCIKATFFMVGWYAHARPDLVREVAARGHTIGTHTWFHPNNLRHLPKPEAKREISKGFAAVEAALASAPPASQARLAPFFRFPGLNDEKTLRSWLGARNIATVSCDFGADDWLKISSAQVYKRALANIDQVGRGILILHDTKPHTADMLSDLIVTLEKRGYRFVQLVPEKNGRTLAANAPDALIGHPHSLQ</sequence>
<protein>
    <recommendedName>
        <fullName evidence="3">Chitooligosaccharide deacetylase</fullName>
    </recommendedName>
    <alternativeName>
        <fullName evidence="6">Nodulation protein B</fullName>
    </alternativeName>
</protein>
<dbReference type="PANTHER" id="PTHR10587:SF133">
    <property type="entry name" value="CHITIN DEACETYLASE 1-RELATED"/>
    <property type="match status" value="1"/>
</dbReference>
<evidence type="ECO:0000256" key="2">
    <source>
        <dbReference type="ARBA" id="ARBA00010973"/>
    </source>
</evidence>
<organism evidence="9 10">
    <name type="scientific">Parvibaculum sedimenti</name>
    <dbReference type="NCBI Taxonomy" id="2608632"/>
    <lineage>
        <taxon>Bacteria</taxon>
        <taxon>Pseudomonadati</taxon>
        <taxon>Pseudomonadota</taxon>
        <taxon>Alphaproteobacteria</taxon>
        <taxon>Hyphomicrobiales</taxon>
        <taxon>Parvibaculaceae</taxon>
        <taxon>Parvibaculum</taxon>
    </lineage>
</organism>
<comment type="caution">
    <text evidence="9">The sequence shown here is derived from an EMBL/GenBank/DDBJ whole genome shotgun (WGS) entry which is preliminary data.</text>
</comment>
<feature type="signal peptide" evidence="7">
    <location>
        <begin position="1"/>
        <end position="25"/>
    </location>
</feature>
<evidence type="ECO:0000256" key="4">
    <source>
        <dbReference type="ARBA" id="ARBA00022723"/>
    </source>
</evidence>
<evidence type="ECO:0000256" key="1">
    <source>
        <dbReference type="ARBA" id="ARBA00003236"/>
    </source>
</evidence>
<dbReference type="GO" id="GO:0016020">
    <property type="term" value="C:membrane"/>
    <property type="evidence" value="ECO:0007669"/>
    <property type="project" value="TreeGrafter"/>
</dbReference>
<dbReference type="AlphaFoldDB" id="A0A6N6VKL5"/>
<evidence type="ECO:0000313" key="10">
    <source>
        <dbReference type="Proteomes" id="UP000468901"/>
    </source>
</evidence>
<evidence type="ECO:0000256" key="5">
    <source>
        <dbReference type="ARBA" id="ARBA00022801"/>
    </source>
</evidence>
<dbReference type="EMBL" id="WESC01000002">
    <property type="protein sequence ID" value="KAB7742056.1"/>
    <property type="molecule type" value="Genomic_DNA"/>
</dbReference>
<dbReference type="Gene3D" id="3.20.20.370">
    <property type="entry name" value="Glycoside hydrolase/deacetylase"/>
    <property type="match status" value="1"/>
</dbReference>
<dbReference type="Pfam" id="PF01522">
    <property type="entry name" value="Polysacc_deac_1"/>
    <property type="match status" value="1"/>
</dbReference>
<dbReference type="InterPro" id="IPR011330">
    <property type="entry name" value="Glyco_hydro/deAcase_b/a-brl"/>
</dbReference>
<proteinExistence type="inferred from homology"/>
<keyword evidence="5" id="KW-0378">Hydrolase</keyword>
<keyword evidence="7" id="KW-0732">Signal</keyword>
<evidence type="ECO:0000313" key="9">
    <source>
        <dbReference type="EMBL" id="KAB7742056.1"/>
    </source>
</evidence>
<comment type="function">
    <text evidence="1">Is involved in generating a small heat-stable compound (Nod), an acylated oligomer of N-acetylglucosamine, that stimulates mitosis in various plant protoplasts.</text>
</comment>
<accession>A0A6N6VKL5</accession>
<gene>
    <name evidence="9" type="ORF">F2P47_01910</name>
</gene>
<evidence type="ECO:0000256" key="3">
    <source>
        <dbReference type="ARBA" id="ARBA00020071"/>
    </source>
</evidence>
<evidence type="ECO:0000256" key="7">
    <source>
        <dbReference type="SAM" id="SignalP"/>
    </source>
</evidence>
<feature type="domain" description="NodB homology" evidence="8">
    <location>
        <begin position="67"/>
        <end position="255"/>
    </location>
</feature>
<feature type="chain" id="PRO_5026691850" description="Chitooligosaccharide deacetylase" evidence="7">
    <location>
        <begin position="26"/>
        <end position="282"/>
    </location>
</feature>
<keyword evidence="10" id="KW-1185">Reference proteome</keyword>
<keyword evidence="4" id="KW-0479">Metal-binding</keyword>